<dbReference type="PANTHER" id="PTHR13989:SF33">
    <property type="entry name" value="CST COMPLEX SUBUNIT STN1"/>
    <property type="match status" value="1"/>
</dbReference>
<protein>
    <recommendedName>
        <fullName evidence="3">CST complex subunit STN1</fullName>
    </recommendedName>
    <alternativeName>
        <fullName evidence="8">Suppressor of cdc thirteen homolog</fullName>
    </alternativeName>
</protein>
<feature type="region of interest" description="Disordered" evidence="9">
    <location>
        <begin position="385"/>
        <end position="426"/>
    </location>
</feature>
<keyword evidence="4" id="KW-0158">Chromosome</keyword>
<evidence type="ECO:0000256" key="2">
    <source>
        <dbReference type="ARBA" id="ARBA00004574"/>
    </source>
</evidence>
<feature type="compositionally biased region" description="Acidic residues" evidence="9">
    <location>
        <begin position="504"/>
        <end position="518"/>
    </location>
</feature>
<dbReference type="AlphaFoldDB" id="A0A4Y7QDE5"/>
<feature type="region of interest" description="Disordered" evidence="9">
    <location>
        <begin position="542"/>
        <end position="571"/>
    </location>
</feature>
<evidence type="ECO:0000256" key="3">
    <source>
        <dbReference type="ARBA" id="ARBA00017411"/>
    </source>
</evidence>
<feature type="compositionally biased region" description="Low complexity" evidence="9">
    <location>
        <begin position="233"/>
        <end position="248"/>
    </location>
</feature>
<evidence type="ECO:0000256" key="9">
    <source>
        <dbReference type="SAM" id="MobiDB-lite"/>
    </source>
</evidence>
<feature type="compositionally biased region" description="Basic residues" evidence="9">
    <location>
        <begin position="386"/>
        <end position="398"/>
    </location>
</feature>
<dbReference type="SUPFAM" id="SSF50249">
    <property type="entry name" value="Nucleic acid-binding proteins"/>
    <property type="match status" value="1"/>
</dbReference>
<dbReference type="STRING" id="50990.A0A4Y7QDE5"/>
<feature type="region of interest" description="Disordered" evidence="9">
    <location>
        <begin position="296"/>
        <end position="320"/>
    </location>
</feature>
<evidence type="ECO:0000256" key="8">
    <source>
        <dbReference type="ARBA" id="ARBA00030039"/>
    </source>
</evidence>
<keyword evidence="6" id="KW-0238">DNA-binding</keyword>
<feature type="region of interest" description="Disordered" evidence="9">
    <location>
        <begin position="1"/>
        <end position="44"/>
    </location>
</feature>
<name>A0A4Y7QDE5_9AGAM</name>
<keyword evidence="7" id="KW-0539">Nucleus</keyword>
<feature type="compositionally biased region" description="Polar residues" evidence="9">
    <location>
        <begin position="550"/>
        <end position="560"/>
    </location>
</feature>
<evidence type="ECO:0000313" key="10">
    <source>
        <dbReference type="EMBL" id="TDL25112.1"/>
    </source>
</evidence>
<reference evidence="10 11" key="1">
    <citation type="submission" date="2018-06" db="EMBL/GenBank/DDBJ databases">
        <title>A transcriptomic atlas of mushroom development highlights an independent origin of complex multicellularity.</title>
        <authorList>
            <consortium name="DOE Joint Genome Institute"/>
            <person name="Krizsan K."/>
            <person name="Almasi E."/>
            <person name="Merenyi Z."/>
            <person name="Sahu N."/>
            <person name="Viragh M."/>
            <person name="Koszo T."/>
            <person name="Mondo S."/>
            <person name="Kiss B."/>
            <person name="Balint B."/>
            <person name="Kues U."/>
            <person name="Barry K."/>
            <person name="Hegedus J.C."/>
            <person name="Henrissat B."/>
            <person name="Johnson J."/>
            <person name="Lipzen A."/>
            <person name="Ohm R."/>
            <person name="Nagy I."/>
            <person name="Pangilinan J."/>
            <person name="Yan J."/>
            <person name="Xiong Y."/>
            <person name="Grigoriev I.V."/>
            <person name="Hibbett D.S."/>
            <person name="Nagy L.G."/>
        </authorList>
    </citation>
    <scope>NUCLEOTIDE SEQUENCE [LARGE SCALE GENOMIC DNA]</scope>
    <source>
        <strain evidence="10 11">SZMC22713</strain>
    </source>
</reference>
<feature type="region of interest" description="Disordered" evidence="9">
    <location>
        <begin position="493"/>
        <end position="518"/>
    </location>
</feature>
<dbReference type="EMBL" id="ML170164">
    <property type="protein sequence ID" value="TDL25112.1"/>
    <property type="molecule type" value="Genomic_DNA"/>
</dbReference>
<dbReference type="Gene3D" id="2.40.50.140">
    <property type="entry name" value="Nucleic acid-binding proteins"/>
    <property type="match status" value="1"/>
</dbReference>
<evidence type="ECO:0000256" key="4">
    <source>
        <dbReference type="ARBA" id="ARBA00022454"/>
    </source>
</evidence>
<dbReference type="Proteomes" id="UP000294933">
    <property type="component" value="Unassembled WGS sequence"/>
</dbReference>
<proteinExistence type="predicted"/>
<dbReference type="InterPro" id="IPR012340">
    <property type="entry name" value="NA-bd_OB-fold"/>
</dbReference>
<dbReference type="GO" id="GO:0005634">
    <property type="term" value="C:nucleus"/>
    <property type="evidence" value="ECO:0007669"/>
    <property type="project" value="UniProtKB-SubCell"/>
</dbReference>
<feature type="compositionally biased region" description="Polar residues" evidence="9">
    <location>
        <begin position="402"/>
        <end position="426"/>
    </location>
</feature>
<comment type="subcellular location">
    <subcellularLocation>
        <location evidence="2">Chromosome</location>
        <location evidence="2">Telomere</location>
    </subcellularLocation>
    <subcellularLocation>
        <location evidence="1">Nucleus</location>
    </subcellularLocation>
</comment>
<dbReference type="InterPro" id="IPR040260">
    <property type="entry name" value="RFA2-like"/>
</dbReference>
<keyword evidence="11" id="KW-1185">Reference proteome</keyword>
<evidence type="ECO:0000256" key="5">
    <source>
        <dbReference type="ARBA" id="ARBA00022895"/>
    </source>
</evidence>
<evidence type="ECO:0000256" key="1">
    <source>
        <dbReference type="ARBA" id="ARBA00004123"/>
    </source>
</evidence>
<dbReference type="PANTHER" id="PTHR13989">
    <property type="entry name" value="REPLICATION PROTEIN A-RELATED"/>
    <property type="match status" value="1"/>
</dbReference>
<keyword evidence="5" id="KW-0779">Telomere</keyword>
<dbReference type="GO" id="GO:0003677">
    <property type="term" value="F:DNA binding"/>
    <property type="evidence" value="ECO:0007669"/>
    <property type="project" value="UniProtKB-KW"/>
</dbReference>
<organism evidence="10 11">
    <name type="scientific">Rickenella mellea</name>
    <dbReference type="NCBI Taxonomy" id="50990"/>
    <lineage>
        <taxon>Eukaryota</taxon>
        <taxon>Fungi</taxon>
        <taxon>Dikarya</taxon>
        <taxon>Basidiomycota</taxon>
        <taxon>Agaricomycotina</taxon>
        <taxon>Agaricomycetes</taxon>
        <taxon>Hymenochaetales</taxon>
        <taxon>Rickenellaceae</taxon>
        <taxon>Rickenella</taxon>
    </lineage>
</organism>
<dbReference type="GO" id="GO:0000781">
    <property type="term" value="C:chromosome, telomeric region"/>
    <property type="evidence" value="ECO:0007669"/>
    <property type="project" value="UniProtKB-SubCell"/>
</dbReference>
<accession>A0A4Y7QDE5</accession>
<evidence type="ECO:0000256" key="7">
    <source>
        <dbReference type="ARBA" id="ARBA00023242"/>
    </source>
</evidence>
<dbReference type="OrthoDB" id="77828at2759"/>
<evidence type="ECO:0000313" key="11">
    <source>
        <dbReference type="Proteomes" id="UP000294933"/>
    </source>
</evidence>
<feature type="region of interest" description="Disordered" evidence="9">
    <location>
        <begin position="232"/>
        <end position="263"/>
    </location>
</feature>
<dbReference type="VEuPathDB" id="FungiDB:BD410DRAFT_784933"/>
<gene>
    <name evidence="10" type="ORF">BD410DRAFT_784933</name>
</gene>
<sequence length="619" mass="69249">MSLTTTLTTKTKTRTARSPSKSSSPPKRPRPHTAATPLTSQENNVSQYSSAELYAWTFTQDSIAPCFVKDVYAMKEREQLDQDFFMLGRVPCRMVKIMGLVVGITQKETSTWYAIDDGTGVIECIYRHKKPTKDHPKPKTKNLPAKKEVLYDPPPRPVAPIGCAVTVKGRVTCYRNSRNLNVEHGNIELCLSANDEPRHWLNVINLHRSHYSSLEPFVIPPPTVQLATEQIAESPIRSPSVSSSSPVKSSEKSPPRLRHPSRLHSRDLTDITFRIYLKHYMDNAPLCRPRTLIQCGSASHTSDSDEDDCDDRHATPTPARHRNHFMRTSSTLVDDATPRYNPKDRGNLRDIESDGNAEMEEHGFTLSYLRRVPELADMARRVVHAERKRREREARRKAKADVTNTQNLPSGSAHGNVSGTSKSMETTSRKTKRLFVKTIRDLYAEGSIVIWDGPVRECGDASQLVDDTRSRLWRTAAGDSSSLTASVISTTSSTIGCTTTDGQNSDDDLSEPDPDEEAYLPVTTRGVAKLVVDAIKVLERRRSRKPVSQGHRSTLPSKSSAYLPREPPPTTTRDILMYLRSSDERWGKLGEWVVDAALEELVADETVYSAGDGRWALCI</sequence>
<evidence type="ECO:0000256" key="6">
    <source>
        <dbReference type="ARBA" id="ARBA00023125"/>
    </source>
</evidence>
<feature type="compositionally biased region" description="Low complexity" evidence="9">
    <location>
        <begin position="1"/>
        <end position="25"/>
    </location>
</feature>